<evidence type="ECO:0000313" key="3">
    <source>
        <dbReference type="Proteomes" id="UP001149822"/>
    </source>
</evidence>
<evidence type="ECO:0000313" key="2">
    <source>
        <dbReference type="EMBL" id="MCZ0962359.1"/>
    </source>
</evidence>
<keyword evidence="2" id="KW-0378">Hydrolase</keyword>
<organism evidence="2 3">
    <name type="scientific">Paracoccus benzoatiresistens</name>
    <dbReference type="NCBI Taxonomy" id="2997341"/>
    <lineage>
        <taxon>Bacteria</taxon>
        <taxon>Pseudomonadati</taxon>
        <taxon>Pseudomonadota</taxon>
        <taxon>Alphaproteobacteria</taxon>
        <taxon>Rhodobacterales</taxon>
        <taxon>Paracoccaceae</taxon>
        <taxon>Paracoccus</taxon>
    </lineage>
</organism>
<sequence>MIFARFLLAGAMAIAGSPLLADPLPSWNDTDPKAALLTFVESVTDPASPEYVTPADRVAVFDNDGTLWAEQPVYFQFLYAMERIGELAESDPSILTSDTLKAAAEGNLEAALSGGEAALLEIVNVSHSGLSVDEFQDNVAGWLDTARHPVTGRPYRQMTYQPMLELLSYLRDEEFETYIVSGGGIHFVRAFAEEVYGIPPENVIGSAGKTRYAVIDDVPTILKDAGLAFIDDKEGKPVGIDTHIGKRPILVAGNSDGDFAMLEWATAGKGARLGVIVHHTDAAREWAYDRNSHVGQLARGLDEAPARGWLVVDMAQDWKSVWPGR</sequence>
<feature type="signal peptide" evidence="1">
    <location>
        <begin position="1"/>
        <end position="21"/>
    </location>
</feature>
<dbReference type="Proteomes" id="UP001149822">
    <property type="component" value="Unassembled WGS sequence"/>
</dbReference>
<evidence type="ECO:0000256" key="1">
    <source>
        <dbReference type="SAM" id="SignalP"/>
    </source>
</evidence>
<dbReference type="GO" id="GO:0016787">
    <property type="term" value="F:hydrolase activity"/>
    <property type="evidence" value="ECO:0007669"/>
    <property type="project" value="UniProtKB-KW"/>
</dbReference>
<reference evidence="2" key="1">
    <citation type="submission" date="2022-12" db="EMBL/GenBank/DDBJ databases">
        <title>Paracoccus sp. EF6 isolated from a lake water.</title>
        <authorList>
            <person name="Liu H."/>
        </authorList>
    </citation>
    <scope>NUCLEOTIDE SEQUENCE</scope>
    <source>
        <strain evidence="2">EF6</strain>
    </source>
</reference>
<comment type="caution">
    <text evidence="2">The sequence shown here is derived from an EMBL/GenBank/DDBJ whole genome shotgun (WGS) entry which is preliminary data.</text>
</comment>
<protein>
    <submittedName>
        <fullName evidence="2">HAD family hydrolase</fullName>
    </submittedName>
</protein>
<dbReference type="InterPro" id="IPR023214">
    <property type="entry name" value="HAD_sf"/>
</dbReference>
<dbReference type="Gene3D" id="3.40.50.1000">
    <property type="entry name" value="HAD superfamily/HAD-like"/>
    <property type="match status" value="1"/>
</dbReference>
<keyword evidence="1" id="KW-0732">Signal</keyword>
<dbReference type="InterPro" id="IPR036412">
    <property type="entry name" value="HAD-like_sf"/>
</dbReference>
<keyword evidence="3" id="KW-1185">Reference proteome</keyword>
<dbReference type="SUPFAM" id="SSF56784">
    <property type="entry name" value="HAD-like"/>
    <property type="match status" value="1"/>
</dbReference>
<proteinExistence type="predicted"/>
<feature type="chain" id="PRO_5045840033" evidence="1">
    <location>
        <begin position="22"/>
        <end position="325"/>
    </location>
</feature>
<name>A0ABT4J5H1_9RHOB</name>
<dbReference type="CDD" id="cd01427">
    <property type="entry name" value="HAD_like"/>
    <property type="match status" value="1"/>
</dbReference>
<dbReference type="EMBL" id="JAPTYD010000015">
    <property type="protein sequence ID" value="MCZ0962359.1"/>
    <property type="molecule type" value="Genomic_DNA"/>
</dbReference>
<gene>
    <name evidence="2" type="ORF">OU682_12085</name>
</gene>
<dbReference type="RefSeq" id="WP_268942378.1">
    <property type="nucleotide sequence ID" value="NZ_JAPTYD010000015.1"/>
</dbReference>
<dbReference type="Pfam" id="PF12710">
    <property type="entry name" value="HAD"/>
    <property type="match status" value="1"/>
</dbReference>
<accession>A0ABT4J5H1</accession>